<dbReference type="GO" id="GO:0051539">
    <property type="term" value="F:4 iron, 4 sulfur cluster binding"/>
    <property type="evidence" value="ECO:0007669"/>
    <property type="project" value="UniProtKB-KW"/>
</dbReference>
<protein>
    <submittedName>
        <fullName evidence="8">4Fe-4S ferredoxin iron-sulfur binding domain protein</fullName>
    </submittedName>
</protein>
<organism evidence="8 9">
    <name type="scientific">Ruminiclostridium cellulolyticum (strain ATCC 35319 / DSM 5812 / JCM 6584 / H10)</name>
    <name type="common">Clostridium cellulolyticum</name>
    <dbReference type="NCBI Taxonomy" id="394503"/>
    <lineage>
        <taxon>Bacteria</taxon>
        <taxon>Bacillati</taxon>
        <taxon>Bacillota</taxon>
        <taxon>Clostridia</taxon>
        <taxon>Eubacteriales</taxon>
        <taxon>Oscillospiraceae</taxon>
        <taxon>Ruminiclostridium</taxon>
    </lineage>
</organism>
<dbReference type="HOGENOM" id="CLU_067218_4_6_9"/>
<reference evidence="8 9" key="1">
    <citation type="submission" date="2009-01" db="EMBL/GenBank/DDBJ databases">
        <title>Complete sequence of Clostridium cellulolyticum H10.</title>
        <authorList>
            <consortium name="US DOE Joint Genome Institute"/>
            <person name="Lucas S."/>
            <person name="Copeland A."/>
            <person name="Lapidus A."/>
            <person name="Glavina del Rio T."/>
            <person name="Dalin E."/>
            <person name="Tice H."/>
            <person name="Bruce D."/>
            <person name="Goodwin L."/>
            <person name="Pitluck S."/>
            <person name="Chertkov O."/>
            <person name="Saunders E."/>
            <person name="Brettin T."/>
            <person name="Detter J.C."/>
            <person name="Han C."/>
            <person name="Larimer F."/>
            <person name="Land M."/>
            <person name="Hauser L."/>
            <person name="Kyrpides N."/>
            <person name="Ivanova N."/>
            <person name="Zhou J."/>
            <person name="Richardson P."/>
        </authorList>
    </citation>
    <scope>NUCLEOTIDE SEQUENCE [LARGE SCALE GENOMIC DNA]</scope>
    <source>
        <strain evidence="9">ATCC 35319 / DSM 5812 / JCM 6584 / H10</strain>
    </source>
</reference>
<feature type="domain" description="4Fe-4S ferredoxin-type" evidence="7">
    <location>
        <begin position="34"/>
        <end position="64"/>
    </location>
</feature>
<dbReference type="PROSITE" id="PS51379">
    <property type="entry name" value="4FE4S_FER_2"/>
    <property type="match status" value="2"/>
</dbReference>
<evidence type="ECO:0000259" key="7">
    <source>
        <dbReference type="PROSITE" id="PS51379"/>
    </source>
</evidence>
<keyword evidence="4" id="KW-0408">Iron</keyword>
<keyword evidence="9" id="KW-1185">Reference proteome</keyword>
<dbReference type="AlphaFoldDB" id="B8I1M0"/>
<keyword evidence="5" id="KW-0411">Iron-sulfur</keyword>
<dbReference type="STRING" id="394503.Ccel_3366"/>
<dbReference type="Gene3D" id="3.30.70.3270">
    <property type="match status" value="1"/>
</dbReference>
<proteinExistence type="predicted"/>
<dbReference type="KEGG" id="cce:Ccel_3366"/>
<gene>
    <name evidence="8" type="ordered locus">Ccel_3366</name>
</gene>
<name>B8I1M0_RUMCH</name>
<dbReference type="EMBL" id="CP001348">
    <property type="protein sequence ID" value="ACL77655.1"/>
    <property type="molecule type" value="Genomic_DNA"/>
</dbReference>
<dbReference type="Pfam" id="PF13187">
    <property type="entry name" value="Fer4_9"/>
    <property type="match status" value="1"/>
</dbReference>
<dbReference type="PANTHER" id="PTHR10849">
    <property type="entry name" value="NADH DEHYDROGENASE UBIQUINONE IRON-SULFUR PROTEIN 8, MITOCHONDRIAL"/>
    <property type="match status" value="1"/>
</dbReference>
<keyword evidence="2" id="KW-0479">Metal-binding</keyword>
<evidence type="ECO:0000313" key="8">
    <source>
        <dbReference type="EMBL" id="ACL77655.1"/>
    </source>
</evidence>
<dbReference type="GO" id="GO:0009060">
    <property type="term" value="P:aerobic respiration"/>
    <property type="evidence" value="ECO:0007669"/>
    <property type="project" value="TreeGrafter"/>
</dbReference>
<feature type="region of interest" description="Disordered" evidence="6">
    <location>
        <begin position="95"/>
        <end position="124"/>
    </location>
</feature>
<dbReference type="GO" id="GO:0046872">
    <property type="term" value="F:metal ion binding"/>
    <property type="evidence" value="ECO:0007669"/>
    <property type="project" value="UniProtKB-KW"/>
</dbReference>
<dbReference type="GO" id="GO:0016020">
    <property type="term" value="C:membrane"/>
    <property type="evidence" value="ECO:0007669"/>
    <property type="project" value="InterPro"/>
</dbReference>
<evidence type="ECO:0000256" key="6">
    <source>
        <dbReference type="SAM" id="MobiDB-lite"/>
    </source>
</evidence>
<feature type="compositionally biased region" description="Basic and acidic residues" evidence="6">
    <location>
        <begin position="95"/>
        <end position="106"/>
    </location>
</feature>
<dbReference type="InterPro" id="IPR010226">
    <property type="entry name" value="NADH_quinone_OxRdtase_chainI"/>
</dbReference>
<dbReference type="PANTHER" id="PTHR10849:SF35">
    <property type="entry name" value="FORMATE HYDROGENLYASE SUBUNIT 6-RELATED"/>
    <property type="match status" value="1"/>
</dbReference>
<evidence type="ECO:0000256" key="2">
    <source>
        <dbReference type="ARBA" id="ARBA00022723"/>
    </source>
</evidence>
<evidence type="ECO:0000256" key="4">
    <source>
        <dbReference type="ARBA" id="ARBA00023004"/>
    </source>
</evidence>
<dbReference type="InterPro" id="IPR017896">
    <property type="entry name" value="4Fe4S_Fe-S-bd"/>
</dbReference>
<evidence type="ECO:0000256" key="5">
    <source>
        <dbReference type="ARBA" id="ARBA00023014"/>
    </source>
</evidence>
<dbReference type="SUPFAM" id="SSF46548">
    <property type="entry name" value="alpha-helical ferredoxin"/>
    <property type="match status" value="1"/>
</dbReference>
<evidence type="ECO:0000256" key="1">
    <source>
        <dbReference type="ARBA" id="ARBA00022485"/>
    </source>
</evidence>
<evidence type="ECO:0000256" key="3">
    <source>
        <dbReference type="ARBA" id="ARBA00022737"/>
    </source>
</evidence>
<evidence type="ECO:0000313" key="9">
    <source>
        <dbReference type="Proteomes" id="UP000001349"/>
    </source>
</evidence>
<feature type="compositionally biased region" description="Basic and acidic residues" evidence="6">
    <location>
        <begin position="113"/>
        <end position="124"/>
    </location>
</feature>
<dbReference type="Proteomes" id="UP000001349">
    <property type="component" value="Chromosome"/>
</dbReference>
<sequence>MFKMMENIFKNLTSKPATRMYPFEKREPFKDSRGQIEGIEIEKCIFCSICQRKCPANAIVVNKAEKSWEINQFKCVICNVCVEVCPKKCIVASSEHKTAQAKKENYKAVQPPKEVEGDNSKVTA</sequence>
<dbReference type="OrthoDB" id="9803192at2"/>
<dbReference type="eggNOG" id="COG1143">
    <property type="taxonomic scope" value="Bacteria"/>
</dbReference>
<dbReference type="PROSITE" id="PS00198">
    <property type="entry name" value="4FE4S_FER_1"/>
    <property type="match status" value="2"/>
</dbReference>
<keyword evidence="3" id="KW-0677">Repeat</keyword>
<dbReference type="InterPro" id="IPR017900">
    <property type="entry name" value="4Fe4S_Fe_S_CS"/>
</dbReference>
<dbReference type="RefSeq" id="WP_015926707.1">
    <property type="nucleotide sequence ID" value="NC_011898.1"/>
</dbReference>
<dbReference type="GO" id="GO:0003954">
    <property type="term" value="F:NADH dehydrogenase activity"/>
    <property type="evidence" value="ECO:0007669"/>
    <property type="project" value="TreeGrafter"/>
</dbReference>
<feature type="domain" description="4Fe-4S ferredoxin-type" evidence="7">
    <location>
        <begin position="66"/>
        <end position="95"/>
    </location>
</feature>
<accession>B8I1M0</accession>
<keyword evidence="1" id="KW-0004">4Fe-4S</keyword>